<dbReference type="Proteomes" id="UP000585474">
    <property type="component" value="Unassembled WGS sequence"/>
</dbReference>
<evidence type="ECO:0000256" key="1">
    <source>
        <dbReference type="SAM" id="MobiDB-lite"/>
    </source>
</evidence>
<dbReference type="OrthoDB" id="1939300at2759"/>
<evidence type="ECO:0000313" key="4">
    <source>
        <dbReference type="Proteomes" id="UP000585474"/>
    </source>
</evidence>
<feature type="compositionally biased region" description="Basic and acidic residues" evidence="1">
    <location>
        <begin position="67"/>
        <end position="83"/>
    </location>
</feature>
<dbReference type="EMBL" id="BJWL01000013">
    <property type="protein sequence ID" value="GFY99199.1"/>
    <property type="molecule type" value="Genomic_DNA"/>
</dbReference>
<organism evidence="3 4">
    <name type="scientific">Actinidia rufa</name>
    <dbReference type="NCBI Taxonomy" id="165716"/>
    <lineage>
        <taxon>Eukaryota</taxon>
        <taxon>Viridiplantae</taxon>
        <taxon>Streptophyta</taxon>
        <taxon>Embryophyta</taxon>
        <taxon>Tracheophyta</taxon>
        <taxon>Spermatophyta</taxon>
        <taxon>Magnoliopsida</taxon>
        <taxon>eudicotyledons</taxon>
        <taxon>Gunneridae</taxon>
        <taxon>Pentapetalae</taxon>
        <taxon>asterids</taxon>
        <taxon>Ericales</taxon>
        <taxon>Actinidiaceae</taxon>
        <taxon>Actinidia</taxon>
    </lineage>
</organism>
<feature type="region of interest" description="Disordered" evidence="1">
    <location>
        <begin position="250"/>
        <end position="271"/>
    </location>
</feature>
<evidence type="ECO:0000313" key="3">
    <source>
        <dbReference type="EMBL" id="GFY99199.1"/>
    </source>
</evidence>
<dbReference type="AlphaFoldDB" id="A0A7J0FM05"/>
<name>A0A7J0FM05_9ERIC</name>
<protein>
    <recommendedName>
        <fullName evidence="2">DUF4283 domain-containing protein</fullName>
    </recommendedName>
</protein>
<keyword evidence="4" id="KW-1185">Reference proteome</keyword>
<feature type="domain" description="DUF4283" evidence="2">
    <location>
        <begin position="130"/>
        <end position="207"/>
    </location>
</feature>
<accession>A0A7J0FM05</accession>
<proteinExistence type="predicted"/>
<gene>
    <name evidence="3" type="ORF">Acr_13g0006000</name>
</gene>
<comment type="caution">
    <text evidence="3">The sequence shown here is derived from an EMBL/GenBank/DDBJ whole genome shotgun (WGS) entry which is preliminary data.</text>
</comment>
<dbReference type="InterPro" id="IPR040256">
    <property type="entry name" value="At4g02000-like"/>
</dbReference>
<dbReference type="PANTHER" id="PTHR31286:SF168">
    <property type="entry name" value="DUF4283 DOMAIN-CONTAINING PROTEIN"/>
    <property type="match status" value="1"/>
</dbReference>
<sequence>MGNGKNKPNKGGSRSVLIRYAEIDGRSIAVVCESKTGEAKATSYAGSSEMCESDRDDFEEELIPKGAEGEERADAREEREVRRTQKKTTSFAGLFSRNRMPSDDNKLERFNQDEGPAMIELEHIRESNFLWEQCLVGYFGGRFPGRQALRQITNSWKVQVTVKYHGSEWIVFQFSSEDDKANVLGKRPYIIYGRPLLLKAMPPLFKFGSKPIYMDKLTTQKERITYARCLVEIDMAKEIKHTVKNMGHTTKGCKANSNKRNAAKPIEETTERGREIDATIARNNEHPGTSRAWTQRNLDGMGNQENKGRKRAKRKLIAGPEVGTDEAQNQAVGIELVTDEDQNLDLGTEIGTEKYQNSDSRIGREIEENLGKAIGPNIRASSEYSQASKRRASGGTYTCQTGRPDCKCKLDRVMVSNRWNGEGLRAHANFGLLGKLSDHSPCVIALFDNGMQRPSSFKFFNMWAIHEDFQEIVERVWGTQIHGSAMFRLCRKLKLLKDPLKVLNKKHFSHISSRVAEERVQEIQQQLHDNPINTHLYEQMAELKPLAFRLEEAERSYCS</sequence>
<evidence type="ECO:0000259" key="2">
    <source>
        <dbReference type="Pfam" id="PF14111"/>
    </source>
</evidence>
<dbReference type="InterPro" id="IPR025558">
    <property type="entry name" value="DUF4283"/>
</dbReference>
<dbReference type="PANTHER" id="PTHR31286">
    <property type="entry name" value="GLYCINE-RICH CELL WALL STRUCTURAL PROTEIN 1.8-LIKE"/>
    <property type="match status" value="1"/>
</dbReference>
<feature type="region of interest" description="Disordered" evidence="1">
    <location>
        <begin position="62"/>
        <end position="83"/>
    </location>
</feature>
<feature type="region of interest" description="Disordered" evidence="1">
    <location>
        <begin position="285"/>
        <end position="312"/>
    </location>
</feature>
<reference evidence="3 4" key="1">
    <citation type="submission" date="2019-07" db="EMBL/GenBank/DDBJ databases">
        <title>De Novo Assembly of kiwifruit Actinidia rufa.</title>
        <authorList>
            <person name="Sugita-Konishi S."/>
            <person name="Sato K."/>
            <person name="Mori E."/>
            <person name="Abe Y."/>
            <person name="Kisaki G."/>
            <person name="Hamano K."/>
            <person name="Suezawa K."/>
            <person name="Otani M."/>
            <person name="Fukuda T."/>
            <person name="Manabe T."/>
            <person name="Gomi K."/>
            <person name="Tabuchi M."/>
            <person name="Akimitsu K."/>
            <person name="Kataoka I."/>
        </authorList>
    </citation>
    <scope>NUCLEOTIDE SEQUENCE [LARGE SCALE GENOMIC DNA]</scope>
    <source>
        <strain evidence="4">cv. Fuchu</strain>
    </source>
</reference>
<dbReference type="Pfam" id="PF14111">
    <property type="entry name" value="DUF4283"/>
    <property type="match status" value="1"/>
</dbReference>